<feature type="compositionally biased region" description="Basic and acidic residues" evidence="7">
    <location>
        <begin position="18"/>
        <end position="30"/>
    </location>
</feature>
<keyword evidence="6" id="KW-0493">Microtubule</keyword>
<evidence type="ECO:0000256" key="7">
    <source>
        <dbReference type="SAM" id="MobiDB-lite"/>
    </source>
</evidence>
<sequence>MKLITSSDKSIRSRTARKTPESPISKKIEQHYTSLPDMNIQTSPDIIQLSGIMTSPSIKTLDRSRRQRKKLFSSFSSFDSSSPDRIKLPMNKIQVGAAPSPNLKVVRSKIGSLENAKHKPGGGNVKIESRKLDFKTGSRIEAKNDAYAPGGGEKKIQQVKLQWNAKSKIGSLENATHKPGGGDKKIETVKLDFKDKAKPKIGSKDNIKHIPGGGNVKIEDQKLEIKAQSKIGSLDNVKHKPGGGEVKIFDDREYMKQMMGSTSDVHSASNQWNSSQYLRYSTHGGDINANFSECPLWCIKP</sequence>
<dbReference type="PROSITE" id="PS51491">
    <property type="entry name" value="TAU_MAP_2"/>
    <property type="match status" value="4"/>
</dbReference>
<dbReference type="GO" id="GO:0043005">
    <property type="term" value="C:neuron projection"/>
    <property type="evidence" value="ECO:0007669"/>
    <property type="project" value="TreeGrafter"/>
</dbReference>
<organism evidence="8 9">
    <name type="scientific">Nesidiocoris tenuis</name>
    <dbReference type="NCBI Taxonomy" id="355587"/>
    <lineage>
        <taxon>Eukaryota</taxon>
        <taxon>Metazoa</taxon>
        <taxon>Ecdysozoa</taxon>
        <taxon>Arthropoda</taxon>
        <taxon>Hexapoda</taxon>
        <taxon>Insecta</taxon>
        <taxon>Pterygota</taxon>
        <taxon>Neoptera</taxon>
        <taxon>Paraneoptera</taxon>
        <taxon>Hemiptera</taxon>
        <taxon>Heteroptera</taxon>
        <taxon>Panheteroptera</taxon>
        <taxon>Cimicomorpha</taxon>
        <taxon>Miridae</taxon>
        <taxon>Dicyphina</taxon>
        <taxon>Nesidiocoris</taxon>
    </lineage>
</organism>
<keyword evidence="9" id="KW-1185">Reference proteome</keyword>
<keyword evidence="5 6" id="KW-0206">Cytoskeleton</keyword>
<evidence type="ECO:0000256" key="1">
    <source>
        <dbReference type="ARBA" id="ARBA00004245"/>
    </source>
</evidence>
<dbReference type="OrthoDB" id="9378527at2759"/>
<dbReference type="GO" id="GO:0031175">
    <property type="term" value="P:neuron projection development"/>
    <property type="evidence" value="ECO:0007669"/>
    <property type="project" value="TreeGrafter"/>
</dbReference>
<feature type="region of interest" description="Disordered" evidence="7">
    <location>
        <begin position="1"/>
        <end position="33"/>
    </location>
</feature>
<evidence type="ECO:0000256" key="6">
    <source>
        <dbReference type="RuleBase" id="RU000686"/>
    </source>
</evidence>
<evidence type="ECO:0000313" key="8">
    <source>
        <dbReference type="EMBL" id="CAA9993424.1"/>
    </source>
</evidence>
<reference evidence="8 9" key="1">
    <citation type="submission" date="2020-02" db="EMBL/GenBank/DDBJ databases">
        <authorList>
            <person name="Ferguson B K."/>
        </authorList>
    </citation>
    <scope>NUCLEOTIDE SEQUENCE [LARGE SCALE GENOMIC DNA]</scope>
</reference>
<comment type="subcellular location">
    <subcellularLocation>
        <location evidence="1 6">Cytoplasm</location>
        <location evidence="1 6">Cytoskeleton</location>
    </subcellularLocation>
</comment>
<gene>
    <name evidence="8" type="ORF">NTEN_LOCUS399</name>
</gene>
<protein>
    <recommendedName>
        <fullName evidence="6">Microtubule-associated protein</fullName>
    </recommendedName>
</protein>
<keyword evidence="3" id="KW-0597">Phosphoprotein</keyword>
<dbReference type="GO" id="GO:0008017">
    <property type="term" value="F:microtubule binding"/>
    <property type="evidence" value="ECO:0007669"/>
    <property type="project" value="InterPro"/>
</dbReference>
<proteinExistence type="predicted"/>
<dbReference type="GO" id="GO:0005874">
    <property type="term" value="C:microtubule"/>
    <property type="evidence" value="ECO:0007669"/>
    <property type="project" value="UniProtKB-KW"/>
</dbReference>
<evidence type="ECO:0000256" key="2">
    <source>
        <dbReference type="ARBA" id="ARBA00022490"/>
    </source>
</evidence>
<name>A0A6H5FWF9_9HEMI</name>
<evidence type="ECO:0000313" key="9">
    <source>
        <dbReference type="Proteomes" id="UP000479000"/>
    </source>
</evidence>
<keyword evidence="2 6" id="KW-0963">Cytoplasm</keyword>
<keyword evidence="4" id="KW-0677">Repeat</keyword>
<evidence type="ECO:0000256" key="4">
    <source>
        <dbReference type="ARBA" id="ARBA00022737"/>
    </source>
</evidence>
<dbReference type="GO" id="GO:0000226">
    <property type="term" value="P:microtubule cytoskeleton organization"/>
    <property type="evidence" value="ECO:0007669"/>
    <property type="project" value="TreeGrafter"/>
</dbReference>
<evidence type="ECO:0000256" key="5">
    <source>
        <dbReference type="ARBA" id="ARBA00023212"/>
    </source>
</evidence>
<dbReference type="PANTHER" id="PTHR11501:SF18">
    <property type="entry name" value="MICROTUBULE-ASSOCIATED PROTEIN"/>
    <property type="match status" value="1"/>
</dbReference>
<dbReference type="EMBL" id="CADCXU010000406">
    <property type="protein sequence ID" value="CAA9993424.1"/>
    <property type="molecule type" value="Genomic_DNA"/>
</dbReference>
<accession>A0A6H5FWF9</accession>
<dbReference type="InterPro" id="IPR027324">
    <property type="entry name" value="MAP2/MAP4/Tau"/>
</dbReference>
<dbReference type="PROSITE" id="PS00229">
    <property type="entry name" value="TAU_MAP_1"/>
    <property type="match status" value="3"/>
</dbReference>
<evidence type="ECO:0000256" key="3">
    <source>
        <dbReference type="ARBA" id="ARBA00022553"/>
    </source>
</evidence>
<dbReference type="Proteomes" id="UP000479000">
    <property type="component" value="Unassembled WGS sequence"/>
</dbReference>
<dbReference type="AlphaFoldDB" id="A0A6H5FWF9"/>
<dbReference type="Pfam" id="PF00418">
    <property type="entry name" value="Tubulin-binding"/>
    <property type="match status" value="4"/>
</dbReference>
<dbReference type="InterPro" id="IPR001084">
    <property type="entry name" value="MAP_tubulin-bd_rpt"/>
</dbReference>
<dbReference type="PANTHER" id="PTHR11501">
    <property type="entry name" value="MICROTUBULE-ASSOCIATED PROTEIN"/>
    <property type="match status" value="1"/>
</dbReference>